<dbReference type="AlphaFoldDB" id="A0A8H4QQL7"/>
<evidence type="ECO:0000313" key="2">
    <source>
        <dbReference type="EMBL" id="KAF4615424.1"/>
    </source>
</evidence>
<comment type="caution">
    <text evidence="2">The sequence shown here is derived from an EMBL/GenBank/DDBJ whole genome shotgun (WGS) entry which is preliminary data.</text>
</comment>
<evidence type="ECO:0000256" key="1">
    <source>
        <dbReference type="ARBA" id="ARBA00038376"/>
    </source>
</evidence>
<reference evidence="2 3" key="1">
    <citation type="submission" date="2019-12" db="EMBL/GenBank/DDBJ databases">
        <authorList>
            <person name="Floudas D."/>
            <person name="Bentzer J."/>
            <person name="Ahren D."/>
            <person name="Johansson T."/>
            <person name="Persson P."/>
            <person name="Tunlid A."/>
        </authorList>
    </citation>
    <scope>NUCLEOTIDE SEQUENCE [LARGE SCALE GENOMIC DNA]</scope>
    <source>
        <strain evidence="2 3">CBS 102.39</strain>
    </source>
</reference>
<accession>A0A8H4QQL7</accession>
<dbReference type="SUPFAM" id="SSF51735">
    <property type="entry name" value="NAD(P)-binding Rossmann-fold domains"/>
    <property type="match status" value="1"/>
</dbReference>
<dbReference type="Proteomes" id="UP000521872">
    <property type="component" value="Unassembled WGS sequence"/>
</dbReference>
<dbReference type="InterPro" id="IPR036291">
    <property type="entry name" value="NAD(P)-bd_dom_sf"/>
</dbReference>
<evidence type="ECO:0000313" key="3">
    <source>
        <dbReference type="Proteomes" id="UP000521872"/>
    </source>
</evidence>
<dbReference type="InterPro" id="IPR051606">
    <property type="entry name" value="Polyketide_Oxido-like"/>
</dbReference>
<sequence length="274" mass="30435">MSLNILSIGGSRNIGYFASLRFLNAGCTVTFLLRSPNVFDEDTEIQRHVTSGKARLLKGDALVKEDVQRAWDEAGTVDVLLFTVGGKPSFSARNGFVITPPNLVTQALFNVLRTMPKQEPQPRIVTISSAGLTHSGHAALPLPLKPLYGYLLAEPHKDKLGSECLIYHCAGWRWDPKEAEEPGKAYMGSDDWRNDPELPAPGSLKKVLVIRPALLIDSKCRADKPGRKKPAYRVSDAKDFGGWEVSRRDVAHFIEDAVFNRWNEFENKCVAIAY</sequence>
<keyword evidence="3" id="KW-1185">Reference proteome</keyword>
<name>A0A8H4QQL7_9AGAR</name>
<dbReference type="Gene3D" id="3.40.50.720">
    <property type="entry name" value="NAD(P)-binding Rossmann-like Domain"/>
    <property type="match status" value="1"/>
</dbReference>
<comment type="similarity">
    <text evidence="1">Belongs to the avfA family.</text>
</comment>
<proteinExistence type="inferred from homology"/>
<gene>
    <name evidence="2" type="ORF">D9613_002571</name>
</gene>
<evidence type="ECO:0008006" key="4">
    <source>
        <dbReference type="Google" id="ProtNLM"/>
    </source>
</evidence>
<dbReference type="GO" id="GO:0042602">
    <property type="term" value="F:riboflavin reductase (NADPH) activity"/>
    <property type="evidence" value="ECO:0007669"/>
    <property type="project" value="TreeGrafter"/>
</dbReference>
<dbReference type="PANTHER" id="PTHR43355:SF2">
    <property type="entry name" value="FLAVIN REDUCTASE (NADPH)"/>
    <property type="match status" value="1"/>
</dbReference>
<dbReference type="GO" id="GO:0004074">
    <property type="term" value="F:biliverdin reductase [NAD(P)H] activity"/>
    <property type="evidence" value="ECO:0007669"/>
    <property type="project" value="TreeGrafter"/>
</dbReference>
<dbReference type="PANTHER" id="PTHR43355">
    <property type="entry name" value="FLAVIN REDUCTASE (NADPH)"/>
    <property type="match status" value="1"/>
</dbReference>
<dbReference type="EMBL" id="JAACJL010000044">
    <property type="protein sequence ID" value="KAF4615424.1"/>
    <property type="molecule type" value="Genomic_DNA"/>
</dbReference>
<organism evidence="2 3">
    <name type="scientific">Agrocybe pediades</name>
    <dbReference type="NCBI Taxonomy" id="84607"/>
    <lineage>
        <taxon>Eukaryota</taxon>
        <taxon>Fungi</taxon>
        <taxon>Dikarya</taxon>
        <taxon>Basidiomycota</taxon>
        <taxon>Agaricomycotina</taxon>
        <taxon>Agaricomycetes</taxon>
        <taxon>Agaricomycetidae</taxon>
        <taxon>Agaricales</taxon>
        <taxon>Agaricineae</taxon>
        <taxon>Strophariaceae</taxon>
        <taxon>Agrocybe</taxon>
    </lineage>
</organism>
<protein>
    <recommendedName>
        <fullName evidence="4">NAD(P)-binding domain-containing protein</fullName>
    </recommendedName>
</protein>